<name>A0A1F8DUQ9_9BACT</name>
<dbReference type="GO" id="GO:0008641">
    <property type="term" value="F:ubiquitin-like modifier activating enzyme activity"/>
    <property type="evidence" value="ECO:0007669"/>
    <property type="project" value="InterPro"/>
</dbReference>
<proteinExistence type="predicted"/>
<feature type="domain" description="THIF-type NAD/FAD binding fold" evidence="1">
    <location>
        <begin position="5"/>
        <end position="193"/>
    </location>
</feature>
<dbReference type="InterPro" id="IPR000594">
    <property type="entry name" value="ThiF_NAD_FAD-bd"/>
</dbReference>
<dbReference type="STRING" id="1802557.A3A20_02175"/>
<evidence type="ECO:0000259" key="1">
    <source>
        <dbReference type="Pfam" id="PF00899"/>
    </source>
</evidence>
<dbReference type="Proteomes" id="UP000178946">
    <property type="component" value="Unassembled WGS sequence"/>
</dbReference>
<accession>A0A1F8DUQ9</accession>
<dbReference type="EMBL" id="MGIR01000001">
    <property type="protein sequence ID" value="OGM91719.1"/>
    <property type="molecule type" value="Genomic_DNA"/>
</dbReference>
<organism evidence="2 3">
    <name type="scientific">Candidatus Wolfebacteria bacterium RIFCSPLOWO2_01_FULL_45_19</name>
    <dbReference type="NCBI Taxonomy" id="1802557"/>
    <lineage>
        <taxon>Bacteria</taxon>
        <taxon>Candidatus Wolfeibacteriota</taxon>
    </lineage>
</organism>
<sequence length="254" mass="28747">MNTKELTIIGAGSLGSSFLSAGLICGKMSETLGFRRIYIYDFDKVEPRNLLNQMYRPKDVGESKISAIENIIQQFSESKIIPKNEKVGPKSNLSGVIVTLVDNMDARRQIFELCRYRADIPYYVDARTGLNEAYVVAFDPRDPDCVERYERTLYPQSEAVQAPCADSRSIPTLWSVAGVVQECLRLFKKKPQNAALADKATAFIAATIGKVLVRFKTQKVRDTEEFLETIIIFNDLPYLKTQKLYLHTQSLKKT</sequence>
<reference evidence="2 3" key="1">
    <citation type="journal article" date="2016" name="Nat. Commun.">
        <title>Thousands of microbial genomes shed light on interconnected biogeochemical processes in an aquifer system.</title>
        <authorList>
            <person name="Anantharaman K."/>
            <person name="Brown C.T."/>
            <person name="Hug L.A."/>
            <person name="Sharon I."/>
            <person name="Castelle C.J."/>
            <person name="Probst A.J."/>
            <person name="Thomas B.C."/>
            <person name="Singh A."/>
            <person name="Wilkins M.J."/>
            <person name="Karaoz U."/>
            <person name="Brodie E.L."/>
            <person name="Williams K.H."/>
            <person name="Hubbard S.S."/>
            <person name="Banfield J.F."/>
        </authorList>
    </citation>
    <scope>NUCLEOTIDE SEQUENCE [LARGE SCALE GENOMIC DNA]</scope>
</reference>
<dbReference type="Pfam" id="PF00899">
    <property type="entry name" value="ThiF"/>
    <property type="match status" value="1"/>
</dbReference>
<dbReference type="SUPFAM" id="SSF69572">
    <property type="entry name" value="Activating enzymes of the ubiquitin-like proteins"/>
    <property type="match status" value="1"/>
</dbReference>
<dbReference type="Gene3D" id="3.40.50.720">
    <property type="entry name" value="NAD(P)-binding Rossmann-like Domain"/>
    <property type="match status" value="1"/>
</dbReference>
<evidence type="ECO:0000313" key="3">
    <source>
        <dbReference type="Proteomes" id="UP000178946"/>
    </source>
</evidence>
<protein>
    <recommendedName>
        <fullName evidence="1">THIF-type NAD/FAD binding fold domain-containing protein</fullName>
    </recommendedName>
</protein>
<dbReference type="InterPro" id="IPR035985">
    <property type="entry name" value="Ubiquitin-activating_enz"/>
</dbReference>
<evidence type="ECO:0000313" key="2">
    <source>
        <dbReference type="EMBL" id="OGM91719.1"/>
    </source>
</evidence>
<comment type="caution">
    <text evidence="2">The sequence shown here is derived from an EMBL/GenBank/DDBJ whole genome shotgun (WGS) entry which is preliminary data.</text>
</comment>
<dbReference type="AlphaFoldDB" id="A0A1F8DUQ9"/>
<gene>
    <name evidence="2" type="ORF">A3A20_02175</name>
</gene>